<protein>
    <submittedName>
        <fullName evidence="1">Uncharacterized protein</fullName>
    </submittedName>
</protein>
<organism evidence="1 2">
    <name type="scientific">Nelumbo nucifera</name>
    <name type="common">Sacred lotus</name>
    <dbReference type="NCBI Taxonomy" id="4432"/>
    <lineage>
        <taxon>Eukaryota</taxon>
        <taxon>Viridiplantae</taxon>
        <taxon>Streptophyta</taxon>
        <taxon>Embryophyta</taxon>
        <taxon>Tracheophyta</taxon>
        <taxon>Spermatophyta</taxon>
        <taxon>Magnoliopsida</taxon>
        <taxon>Proteales</taxon>
        <taxon>Nelumbonaceae</taxon>
        <taxon>Nelumbo</taxon>
    </lineage>
</organism>
<name>A0A822YWD7_NELNU</name>
<reference evidence="1 2" key="1">
    <citation type="journal article" date="2020" name="Mol. Biol. Evol.">
        <title>Distinct Expression and Methylation Patterns for Genes with Different Fates following a Single Whole-Genome Duplication in Flowering Plants.</title>
        <authorList>
            <person name="Shi T."/>
            <person name="Rahmani R.S."/>
            <person name="Gugger P.F."/>
            <person name="Wang M."/>
            <person name="Li H."/>
            <person name="Zhang Y."/>
            <person name="Li Z."/>
            <person name="Wang Q."/>
            <person name="Van de Peer Y."/>
            <person name="Marchal K."/>
            <person name="Chen J."/>
        </authorList>
    </citation>
    <scope>NUCLEOTIDE SEQUENCE [LARGE SCALE GENOMIC DNA]</scope>
    <source>
        <tissue evidence="1">Leaf</tissue>
    </source>
</reference>
<sequence>MKETFDTGFLSSKAVIHRTQCSGIMASSVLKIESTDDSCGRIRSANIAVE</sequence>
<keyword evidence="2" id="KW-1185">Reference proteome</keyword>
<accession>A0A822YWD7</accession>
<dbReference type="EMBL" id="DUZY01000004">
    <property type="protein sequence ID" value="DAD38404.1"/>
    <property type="molecule type" value="Genomic_DNA"/>
</dbReference>
<evidence type="ECO:0000313" key="2">
    <source>
        <dbReference type="Proteomes" id="UP000607653"/>
    </source>
</evidence>
<comment type="caution">
    <text evidence="1">The sequence shown here is derived from an EMBL/GenBank/DDBJ whole genome shotgun (WGS) entry which is preliminary data.</text>
</comment>
<dbReference type="AlphaFoldDB" id="A0A822YWD7"/>
<proteinExistence type="predicted"/>
<dbReference type="Proteomes" id="UP000607653">
    <property type="component" value="Unassembled WGS sequence"/>
</dbReference>
<evidence type="ECO:0000313" key="1">
    <source>
        <dbReference type="EMBL" id="DAD38404.1"/>
    </source>
</evidence>
<gene>
    <name evidence="1" type="ORF">HUJ06_009045</name>
</gene>